<dbReference type="Gene3D" id="3.30.465.10">
    <property type="match status" value="1"/>
</dbReference>
<comment type="function">
    <text evidence="13">Catalyzes the exchange of an acyl for a long-chain alkyl group and the formation of the ether bond in the biosynthesis of ether phospholipids.</text>
</comment>
<evidence type="ECO:0000256" key="12">
    <source>
        <dbReference type="PIRSR" id="PIRSR625650-4"/>
    </source>
</evidence>
<keyword evidence="13" id="KW-0443">Lipid metabolism</keyword>
<evidence type="ECO:0000256" key="8">
    <source>
        <dbReference type="ARBA" id="ARBA00023140"/>
    </source>
</evidence>
<dbReference type="GO" id="GO:0005777">
    <property type="term" value="C:peroxisome"/>
    <property type="evidence" value="ECO:0007669"/>
    <property type="project" value="UniProtKB-SubCell"/>
</dbReference>
<dbReference type="InterPro" id="IPR016164">
    <property type="entry name" value="FAD-linked_Oxase-like_C"/>
</dbReference>
<dbReference type="EMBL" id="OC006483">
    <property type="protein sequence ID" value="CAD7266148.1"/>
    <property type="molecule type" value="Genomic_DNA"/>
</dbReference>
<protein>
    <recommendedName>
        <fullName evidence="5 13">Alkylglycerone-phosphate synthase</fullName>
        <shortName evidence="13">Alkyl-DHAP synthase</shortName>
        <ecNumber evidence="5 13">2.5.1.26</ecNumber>
    </recommendedName>
</protein>
<comment type="catalytic activity">
    <reaction evidence="13">
        <text>a long chain fatty alcohol + a 1-acylglycerone 3-phosphate = a 1-O-alkylglycerone 3-phosphate + a long-chain fatty acid + H(+)</text>
        <dbReference type="Rhea" id="RHEA:36171"/>
        <dbReference type="ChEBI" id="CHEBI:15378"/>
        <dbReference type="ChEBI" id="CHEBI:17135"/>
        <dbReference type="ChEBI" id="CHEBI:57534"/>
        <dbReference type="ChEBI" id="CHEBI:57560"/>
        <dbReference type="ChEBI" id="CHEBI:73315"/>
        <dbReference type="EC" id="2.5.1.26"/>
    </reaction>
</comment>
<dbReference type="Gene3D" id="3.30.70.3450">
    <property type="match status" value="2"/>
</dbReference>
<organism evidence="15">
    <name type="scientific">Timema shepardi</name>
    <name type="common">Walking stick</name>
    <dbReference type="NCBI Taxonomy" id="629360"/>
    <lineage>
        <taxon>Eukaryota</taxon>
        <taxon>Metazoa</taxon>
        <taxon>Ecdysozoa</taxon>
        <taxon>Arthropoda</taxon>
        <taxon>Hexapoda</taxon>
        <taxon>Insecta</taxon>
        <taxon>Pterygota</taxon>
        <taxon>Neoptera</taxon>
        <taxon>Polyneoptera</taxon>
        <taxon>Phasmatodea</taxon>
        <taxon>Timematodea</taxon>
        <taxon>Timematoidea</taxon>
        <taxon>Timematidae</taxon>
        <taxon>Timema</taxon>
    </lineage>
</organism>
<dbReference type="InterPro" id="IPR006094">
    <property type="entry name" value="Oxid_FAD_bind_N"/>
</dbReference>
<evidence type="ECO:0000256" key="10">
    <source>
        <dbReference type="PIRSR" id="PIRSR625650-2"/>
    </source>
</evidence>
<dbReference type="Pfam" id="PF01565">
    <property type="entry name" value="FAD_binding_4"/>
    <property type="match status" value="1"/>
</dbReference>
<dbReference type="InterPro" id="IPR025650">
    <property type="entry name" value="Alkyl-DHAP_Synthase"/>
</dbReference>
<dbReference type="InterPro" id="IPR016169">
    <property type="entry name" value="FAD-bd_PCMH_sub2"/>
</dbReference>
<feature type="binding site" evidence="11">
    <location>
        <begin position="428"/>
        <end position="434"/>
    </location>
    <ligand>
        <name>FAD</name>
        <dbReference type="ChEBI" id="CHEBI:57692"/>
    </ligand>
</feature>
<dbReference type="Gene3D" id="1.10.45.10">
    <property type="entry name" value="Vanillyl-alcohol Oxidase, Chain A, domain 4"/>
    <property type="match status" value="1"/>
</dbReference>
<proteinExistence type="inferred from homology"/>
<dbReference type="SUPFAM" id="SSF56176">
    <property type="entry name" value="FAD-binding/transporter-associated domain-like"/>
    <property type="match status" value="1"/>
</dbReference>
<dbReference type="Gene3D" id="3.30.300.330">
    <property type="match status" value="1"/>
</dbReference>
<evidence type="ECO:0000256" key="13">
    <source>
        <dbReference type="RuleBase" id="RU363113"/>
    </source>
</evidence>
<feature type="active site" description="Proton donor/acceptor" evidence="9">
    <location>
        <position position="675"/>
    </location>
</feature>
<dbReference type="GO" id="GO:0008611">
    <property type="term" value="P:ether lipid biosynthetic process"/>
    <property type="evidence" value="ECO:0007669"/>
    <property type="project" value="UniProtKB-UniPathway"/>
</dbReference>
<evidence type="ECO:0000256" key="9">
    <source>
        <dbReference type="PIRSR" id="PIRSR625650-1"/>
    </source>
</evidence>
<comment type="similarity">
    <text evidence="3 13">Belongs to the FAD-binding oxidoreductase/transferase type 4 family.</text>
</comment>
<feature type="binding site" evidence="11">
    <location>
        <begin position="294"/>
        <end position="300"/>
    </location>
    <ligand>
        <name>FAD</name>
        <dbReference type="ChEBI" id="CHEBI:57692"/>
    </ligand>
</feature>
<evidence type="ECO:0000256" key="5">
    <source>
        <dbReference type="ARBA" id="ARBA00012385"/>
    </source>
</evidence>
<evidence type="ECO:0000313" key="15">
    <source>
        <dbReference type="EMBL" id="CAD7266148.1"/>
    </source>
</evidence>
<dbReference type="GO" id="GO:0008609">
    <property type="term" value="F:alkylglycerone-phosphate synthase activity"/>
    <property type="evidence" value="ECO:0007669"/>
    <property type="project" value="UniProtKB-EC"/>
</dbReference>
<comment type="subunit">
    <text evidence="4 13">Homodimer.</text>
</comment>
<evidence type="ECO:0000256" key="6">
    <source>
        <dbReference type="ARBA" id="ARBA00022630"/>
    </source>
</evidence>
<keyword evidence="8 13" id="KW-0576">Peroxisome</keyword>
<name>A0A7R9B4L7_TIMSH</name>
<feature type="domain" description="FAD-binding PCMH-type" evidence="14">
    <location>
        <begin position="262"/>
        <end position="444"/>
    </location>
</feature>
<sequence>MNSSKVIDVSCWRSDILGISFSNISSCHPVWPKRAMWLICMGLVLPLRKGLDYPTPQVRACVDLLSHDYFGSDSCFGAINRDNPDNKPNQGKIVQSVIPKNRAGVGLADTLSTDIAGLGLISRVRNALDNNEIAISLFIDMVPWYRRRGKHLTGQLYECEERASGAPCSETLKPSFAFLENPFLADLMESGGPVATDSAIVDLQLLELQKDEGLEQFLLVCAGFLSALEALGLPHSLSGVDRLVRAHGHALNEIFMLREGRFPRIPDLVVWPGCHDDVVKLVQLAHTHDVVLIPFGGGTSVSGAVSCPSNDPRTILSLDTSQMNRILWVDKENLVACCESGIVGQDLERQLQEQGLTTGHEPDSYEFSSLGGWVATRASGMKKNVYGNIEDLLVNVRMVTPTGVLQKQCRGPRVSCGPDFNHVVMGSEGTLGVITEVILKVRPLPSCKKYGSIVFPNFECGVLCLREIARQRCQPASIRLMDNEQFKFGQALRPVPSYLGLVLDGVKKFYITTIKKFDMDTMCVATLLLEGGYADIAACVCLSVCLVLITTNTFNNYPGDHKQVDTQENKIYEIVVKFGGIPAGEKNGERGYMLTFVIAYIRVGSMFTVIIERDLGLEHNIVAESFETSVPWDRTLSLCRNVKHCIAEQCKALGIQHFMTSCRVTQTYDVGSCVYFYFGFNWTGLSDPLGIYESLEARAREEILASGGSISHHHGVGKMRARWYQTQVSDTGVRLYQATKSSLDPKNIFASGNLLASKL</sequence>
<dbReference type="InterPro" id="IPR016167">
    <property type="entry name" value="FAD-bd_PCMH_sub1"/>
</dbReference>
<comment type="cofactor">
    <cofactor evidence="11 13">
        <name>FAD</name>
        <dbReference type="ChEBI" id="CHEBI:57692"/>
    </cofactor>
</comment>
<keyword evidence="6 13" id="KW-0285">Flavoprotein</keyword>
<dbReference type="InterPro" id="IPR036318">
    <property type="entry name" value="FAD-bd_PCMH-like_sf"/>
</dbReference>
<dbReference type="EC" id="2.5.1.26" evidence="5 13"/>
<comment type="subcellular location">
    <subcellularLocation>
        <location evidence="1 13">Peroxisome</location>
    </subcellularLocation>
</comment>
<dbReference type="GO" id="GO:0071949">
    <property type="term" value="F:FAD binding"/>
    <property type="evidence" value="ECO:0007669"/>
    <property type="project" value="InterPro"/>
</dbReference>
<dbReference type="AlphaFoldDB" id="A0A7R9B4L7"/>
<keyword evidence="13" id="KW-0808">Transferase</keyword>
<dbReference type="PROSITE" id="PS51387">
    <property type="entry name" value="FAD_PCMH"/>
    <property type="match status" value="1"/>
</dbReference>
<evidence type="ECO:0000256" key="1">
    <source>
        <dbReference type="ARBA" id="ARBA00004275"/>
    </source>
</evidence>
<reference evidence="15" key="1">
    <citation type="submission" date="2020-11" db="EMBL/GenBank/DDBJ databases">
        <authorList>
            <person name="Tran Van P."/>
        </authorList>
    </citation>
    <scope>NUCLEOTIDE SEQUENCE</scope>
</reference>
<comment type="pathway">
    <text evidence="2 13">Glycerolipid metabolism; ether lipid biosynthesis.</text>
</comment>
<accession>A0A7R9B4L7</accession>
<dbReference type="SUPFAM" id="SSF55103">
    <property type="entry name" value="FAD-linked oxidases, C-terminal domain"/>
    <property type="match status" value="1"/>
</dbReference>
<evidence type="ECO:0000259" key="14">
    <source>
        <dbReference type="PROSITE" id="PS51387"/>
    </source>
</evidence>
<dbReference type="Gene3D" id="3.30.43.10">
    <property type="entry name" value="Uridine Diphospho-n-acetylenolpyruvylglucosamine Reductase, domain 2"/>
    <property type="match status" value="1"/>
</dbReference>
<gene>
    <name evidence="15" type="ORF">TSIB3V08_LOCUS10174</name>
</gene>
<dbReference type="InterPro" id="IPR016166">
    <property type="entry name" value="FAD-bd_PCMH"/>
</dbReference>
<evidence type="ECO:0000256" key="4">
    <source>
        <dbReference type="ARBA" id="ARBA00011738"/>
    </source>
</evidence>
<evidence type="ECO:0000256" key="2">
    <source>
        <dbReference type="ARBA" id="ARBA00004670"/>
    </source>
</evidence>
<dbReference type="InterPro" id="IPR004113">
    <property type="entry name" value="FAD-bd_oxidored_4_C"/>
</dbReference>
<feature type="binding site" evidence="11">
    <location>
        <begin position="376"/>
        <end position="379"/>
    </location>
    <ligand>
        <name>FAD</name>
        <dbReference type="ChEBI" id="CHEBI:57692"/>
    </ligand>
</feature>
<dbReference type="UniPathway" id="UPA00781"/>
<keyword evidence="7 11" id="KW-0274">FAD</keyword>
<keyword evidence="13" id="KW-0444">Lipid biosynthesis</keyword>
<evidence type="ECO:0000256" key="7">
    <source>
        <dbReference type="ARBA" id="ARBA00022827"/>
    </source>
</evidence>
<dbReference type="InterPro" id="IPR016171">
    <property type="entry name" value="Vanillyl_alc_oxidase_C-sub2"/>
</dbReference>
<feature type="binding site" evidence="10">
    <location>
        <position position="613"/>
    </location>
    <ligand>
        <name>substrate</name>
    </ligand>
</feature>
<evidence type="ECO:0000256" key="3">
    <source>
        <dbReference type="ARBA" id="ARBA00008000"/>
    </source>
</evidence>
<dbReference type="PANTHER" id="PTHR46568:SF1">
    <property type="entry name" value="ALKYLDIHYDROXYACETONEPHOSPHATE SYNTHASE, PEROXISOMAL"/>
    <property type="match status" value="1"/>
</dbReference>
<dbReference type="PANTHER" id="PTHR46568">
    <property type="entry name" value="ALKYLDIHYDROXYACETONEPHOSPHATE SYNTHASE, PEROXISOMAL"/>
    <property type="match status" value="1"/>
</dbReference>
<feature type="site" description="Important for enzyme activity" evidence="12">
    <location>
        <position position="479"/>
    </location>
</feature>
<evidence type="ECO:0000256" key="11">
    <source>
        <dbReference type="PIRSR" id="PIRSR625650-3"/>
    </source>
</evidence>
<dbReference type="Pfam" id="PF02913">
    <property type="entry name" value="FAD-oxidase_C"/>
    <property type="match status" value="2"/>
</dbReference>